<gene>
    <name evidence="2" type="ORF">L202_00915</name>
</gene>
<feature type="compositionally biased region" description="Polar residues" evidence="1">
    <location>
        <begin position="1"/>
        <end position="11"/>
    </location>
</feature>
<protein>
    <submittedName>
        <fullName evidence="2">Uncharacterized protein</fullName>
    </submittedName>
</protein>
<keyword evidence="3" id="KW-1185">Reference proteome</keyword>
<accession>A0A1E3I9C9</accession>
<reference evidence="2 3" key="1">
    <citation type="submission" date="2016-06" db="EMBL/GenBank/DDBJ databases">
        <title>Evolution of pathogenesis and genome organization in the Tremellales.</title>
        <authorList>
            <person name="Cuomo C."/>
            <person name="Litvintseva A."/>
            <person name="Heitman J."/>
            <person name="Chen Y."/>
            <person name="Sun S."/>
            <person name="Springer D."/>
            <person name="Dromer F."/>
            <person name="Young S."/>
            <person name="Zeng Q."/>
            <person name="Chapman S."/>
            <person name="Gujja S."/>
            <person name="Saif S."/>
            <person name="Birren B."/>
        </authorList>
    </citation>
    <scope>NUCLEOTIDE SEQUENCE [LARGE SCALE GENOMIC DNA]</scope>
    <source>
        <strain evidence="2 3">CBS 6039</strain>
    </source>
</reference>
<feature type="region of interest" description="Disordered" evidence="1">
    <location>
        <begin position="1"/>
        <end position="57"/>
    </location>
</feature>
<proteinExistence type="predicted"/>
<dbReference type="AlphaFoldDB" id="A0A1E3I9C9"/>
<evidence type="ECO:0000313" key="2">
    <source>
        <dbReference type="EMBL" id="ODN85088.1"/>
    </source>
</evidence>
<dbReference type="Proteomes" id="UP000094065">
    <property type="component" value="Unassembled WGS sequence"/>
</dbReference>
<dbReference type="EMBL" id="AWGJ01000001">
    <property type="protein sequence ID" value="ODN85088.1"/>
    <property type="molecule type" value="Genomic_DNA"/>
</dbReference>
<dbReference type="GeneID" id="30152224"/>
<dbReference type="RefSeq" id="XP_018998891.1">
    <property type="nucleotide sequence ID" value="XM_019134186.1"/>
</dbReference>
<evidence type="ECO:0000256" key="1">
    <source>
        <dbReference type="SAM" id="MobiDB-lite"/>
    </source>
</evidence>
<feature type="compositionally biased region" description="Polar residues" evidence="1">
    <location>
        <begin position="47"/>
        <end position="56"/>
    </location>
</feature>
<name>A0A1E3I9C9_9TREE</name>
<comment type="caution">
    <text evidence="2">The sequence shown here is derived from an EMBL/GenBank/DDBJ whole genome shotgun (WGS) entry which is preliminary data.</text>
</comment>
<sequence length="156" mass="17029">MPVSKYSSSTYHRGGIHPNIVRGEDGSISIVPPSSEFPTKQEEEAVQDSSGQTKNLSRAEYIAQRRSDILSRGTALMGEGTESDTLVGEDDSALTGSSAFSREVLESLPRNEGRARLEDAEEMRKTLEKGGWVVMSEDGETEKGWTTFSFVHTLGV</sequence>
<organism evidence="2 3">
    <name type="scientific">Cryptococcus amylolentus CBS 6039</name>
    <dbReference type="NCBI Taxonomy" id="1295533"/>
    <lineage>
        <taxon>Eukaryota</taxon>
        <taxon>Fungi</taxon>
        <taxon>Dikarya</taxon>
        <taxon>Basidiomycota</taxon>
        <taxon>Agaricomycotina</taxon>
        <taxon>Tremellomycetes</taxon>
        <taxon>Tremellales</taxon>
        <taxon>Cryptococcaceae</taxon>
        <taxon>Cryptococcus</taxon>
    </lineage>
</organism>
<evidence type="ECO:0000313" key="3">
    <source>
        <dbReference type="Proteomes" id="UP000094065"/>
    </source>
</evidence>